<feature type="compositionally biased region" description="Polar residues" evidence="1">
    <location>
        <begin position="92"/>
        <end position="101"/>
    </location>
</feature>
<feature type="region of interest" description="Disordered" evidence="1">
    <location>
        <begin position="43"/>
        <end position="107"/>
    </location>
</feature>
<organism evidence="2">
    <name type="scientific">Magallana gigas</name>
    <name type="common">Pacific oyster</name>
    <name type="synonym">Crassostrea gigas</name>
    <dbReference type="NCBI Taxonomy" id="29159"/>
    <lineage>
        <taxon>Eukaryota</taxon>
        <taxon>Metazoa</taxon>
        <taxon>Spiralia</taxon>
        <taxon>Lophotrochozoa</taxon>
        <taxon>Mollusca</taxon>
        <taxon>Bivalvia</taxon>
        <taxon>Autobranchia</taxon>
        <taxon>Pteriomorphia</taxon>
        <taxon>Ostreida</taxon>
        <taxon>Ostreoidea</taxon>
        <taxon>Ostreidae</taxon>
        <taxon>Magallana</taxon>
    </lineage>
</organism>
<sequence length="107" mass="11761">MSSIDEKFKAMRSDIDLELAIHKNEIDQLSRCVDSVIQRLNDLEENSGHQMSAGNSQSNSSNDDPSLTVIAMNVQETEEPILDVGSPRNCKSPGQQRNSRGCLSLKG</sequence>
<accession>K1P6Q2</accession>
<evidence type="ECO:0000313" key="2">
    <source>
        <dbReference type="EMBL" id="EKC19312.1"/>
    </source>
</evidence>
<gene>
    <name evidence="2" type="ORF">CGI_10008936</name>
</gene>
<dbReference type="HOGENOM" id="CLU_2212468_0_0_1"/>
<evidence type="ECO:0000256" key="1">
    <source>
        <dbReference type="SAM" id="MobiDB-lite"/>
    </source>
</evidence>
<protein>
    <submittedName>
        <fullName evidence="2">Uncharacterized protein</fullName>
    </submittedName>
</protein>
<dbReference type="EMBL" id="JH823253">
    <property type="protein sequence ID" value="EKC19312.1"/>
    <property type="molecule type" value="Genomic_DNA"/>
</dbReference>
<reference evidence="2" key="1">
    <citation type="journal article" date="2012" name="Nature">
        <title>The oyster genome reveals stress adaptation and complexity of shell formation.</title>
        <authorList>
            <person name="Zhang G."/>
            <person name="Fang X."/>
            <person name="Guo X."/>
            <person name="Li L."/>
            <person name="Luo R."/>
            <person name="Xu F."/>
            <person name="Yang P."/>
            <person name="Zhang L."/>
            <person name="Wang X."/>
            <person name="Qi H."/>
            <person name="Xiong Z."/>
            <person name="Que H."/>
            <person name="Xie Y."/>
            <person name="Holland P.W."/>
            <person name="Paps J."/>
            <person name="Zhu Y."/>
            <person name="Wu F."/>
            <person name="Chen Y."/>
            <person name="Wang J."/>
            <person name="Peng C."/>
            <person name="Meng J."/>
            <person name="Yang L."/>
            <person name="Liu J."/>
            <person name="Wen B."/>
            <person name="Zhang N."/>
            <person name="Huang Z."/>
            <person name="Zhu Q."/>
            <person name="Feng Y."/>
            <person name="Mount A."/>
            <person name="Hedgecock D."/>
            <person name="Xu Z."/>
            <person name="Liu Y."/>
            <person name="Domazet-Loso T."/>
            <person name="Du Y."/>
            <person name="Sun X."/>
            <person name="Zhang S."/>
            <person name="Liu B."/>
            <person name="Cheng P."/>
            <person name="Jiang X."/>
            <person name="Li J."/>
            <person name="Fan D."/>
            <person name="Wang W."/>
            <person name="Fu W."/>
            <person name="Wang T."/>
            <person name="Wang B."/>
            <person name="Zhang J."/>
            <person name="Peng Z."/>
            <person name="Li Y."/>
            <person name="Li N."/>
            <person name="Wang J."/>
            <person name="Chen M."/>
            <person name="He Y."/>
            <person name="Tan F."/>
            <person name="Song X."/>
            <person name="Zheng Q."/>
            <person name="Huang R."/>
            <person name="Yang H."/>
            <person name="Du X."/>
            <person name="Chen L."/>
            <person name="Yang M."/>
            <person name="Gaffney P.M."/>
            <person name="Wang S."/>
            <person name="Luo L."/>
            <person name="She Z."/>
            <person name="Ming Y."/>
            <person name="Huang W."/>
            <person name="Zhang S."/>
            <person name="Huang B."/>
            <person name="Zhang Y."/>
            <person name="Qu T."/>
            <person name="Ni P."/>
            <person name="Miao G."/>
            <person name="Wang J."/>
            <person name="Wang Q."/>
            <person name="Steinberg C.E."/>
            <person name="Wang H."/>
            <person name="Li N."/>
            <person name="Qian L."/>
            <person name="Zhang G."/>
            <person name="Li Y."/>
            <person name="Yang H."/>
            <person name="Liu X."/>
            <person name="Wang J."/>
            <person name="Yin Y."/>
            <person name="Wang J."/>
        </authorList>
    </citation>
    <scope>NUCLEOTIDE SEQUENCE [LARGE SCALE GENOMIC DNA]</scope>
    <source>
        <strain evidence="2">05x7-T-G4-1.051#20</strain>
    </source>
</reference>
<dbReference type="AlphaFoldDB" id="K1P6Q2"/>
<proteinExistence type="predicted"/>
<name>K1P6Q2_MAGGI</name>
<dbReference type="InParanoid" id="K1P6Q2"/>